<comment type="catalytic activity">
    <reaction evidence="11">
        <text>N(6)-(pyridoxal phosphate)-L-lysyl-[4-amino-5-hydroxymethyl-2-methylpyrimidine phosphate synthase] + L-histidyl-[4-amino-5-hydroxymethyl-2-methylpyrimidine phosphate synthase] + 2 Fe(3+) + 4 H2O = L-lysyl-[4-amino-5-hydroxymethyl-2-methylpyrimidine phosphate synthase] + (2S)-2-amino-5-hydroxy-4-oxopentanoyl-[4-amino-5-hydroxymethyl-2-methylpyrimidine phosphate synthase] + 4-amino-2-methyl-5-(phosphooxymethyl)pyrimidine + 3-oxopropanoate + 2 Fe(2+) + 2 H(+)</text>
        <dbReference type="Rhea" id="RHEA:65756"/>
        <dbReference type="Rhea" id="RHEA-COMP:16892"/>
        <dbReference type="Rhea" id="RHEA-COMP:16893"/>
        <dbReference type="Rhea" id="RHEA-COMP:16894"/>
        <dbReference type="Rhea" id="RHEA-COMP:16895"/>
        <dbReference type="ChEBI" id="CHEBI:15377"/>
        <dbReference type="ChEBI" id="CHEBI:15378"/>
        <dbReference type="ChEBI" id="CHEBI:29033"/>
        <dbReference type="ChEBI" id="CHEBI:29034"/>
        <dbReference type="ChEBI" id="CHEBI:29969"/>
        <dbReference type="ChEBI" id="CHEBI:29979"/>
        <dbReference type="ChEBI" id="CHEBI:33190"/>
        <dbReference type="ChEBI" id="CHEBI:58354"/>
        <dbReference type="ChEBI" id="CHEBI:143915"/>
        <dbReference type="ChEBI" id="CHEBI:157692"/>
    </reaction>
    <physiologicalReaction direction="left-to-right" evidence="11">
        <dbReference type="Rhea" id="RHEA:65757"/>
    </physiologicalReaction>
</comment>
<sequence>MPLTATRRALFAAPLAAPGLAFGQGMTRVRFTMDWAFQAPQSFGLVAREKGYFREAGLDVQIDRGQGSGGVPVALGGGSHDMGYADIAPTLRFLAEDPSRDVIAVAMLHDRSPLCIIARADGPIQTPKDMEGKRLAAPDFDAARQLFPAFARSAGIDMGKVNFISVQPPLREPMLVRRDVEGLTGSVQTSSIALVGLGVAQAQQKLFMYSDHGLDLYGGAILTTRRYLERNPEVVRKMVAALMRGFRDQLADPAGALEALKRAEPLTDVALERQRHDLMVQRMVLSDHVRANGLSQVSAERLQGNLDMVKSLFNLPGRVMANQAYTPDFLPPADQLRLPGGLA</sequence>
<comment type="subunit">
    <text evidence="4">Homodimer.</text>
</comment>
<dbReference type="Gene3D" id="3.40.190.10">
    <property type="entry name" value="Periplasmic binding protein-like II"/>
    <property type="match status" value="2"/>
</dbReference>
<dbReference type="InterPro" id="IPR015168">
    <property type="entry name" value="SsuA/THI5"/>
</dbReference>
<dbReference type="OrthoDB" id="9815602at2"/>
<evidence type="ECO:0000256" key="9">
    <source>
        <dbReference type="ARBA" id="ARBA00023004"/>
    </source>
</evidence>
<dbReference type="PANTHER" id="PTHR31528:SF1">
    <property type="entry name" value="4-AMINO-5-HYDROXYMETHYL-2-METHYLPYRIMIDINE PHOSPHATE SYNTHASE THI11-RELATED"/>
    <property type="match status" value="1"/>
</dbReference>
<comment type="pathway">
    <text evidence="2">Cofactor biosynthesis; thiamine diphosphate biosynthesis.</text>
</comment>
<comment type="similarity">
    <text evidence="3">Belongs to the NMT1/THI5 family.</text>
</comment>
<evidence type="ECO:0000313" key="14">
    <source>
        <dbReference type="Proteomes" id="UP000282957"/>
    </source>
</evidence>
<evidence type="ECO:0000313" key="13">
    <source>
        <dbReference type="EMBL" id="RVT89658.1"/>
    </source>
</evidence>
<dbReference type="InterPro" id="IPR027939">
    <property type="entry name" value="NMT1/THI5"/>
</dbReference>
<dbReference type="PANTHER" id="PTHR31528">
    <property type="entry name" value="4-AMINO-5-HYDROXYMETHYL-2-METHYLPYRIMIDINE PHOSPHATE SYNTHASE THI11-RELATED"/>
    <property type="match status" value="1"/>
</dbReference>
<keyword evidence="5" id="KW-0808">Transferase</keyword>
<evidence type="ECO:0000256" key="5">
    <source>
        <dbReference type="ARBA" id="ARBA00022679"/>
    </source>
</evidence>
<dbReference type="SUPFAM" id="SSF53850">
    <property type="entry name" value="Periplasmic binding protein-like II"/>
    <property type="match status" value="1"/>
</dbReference>
<dbReference type="GO" id="GO:0009228">
    <property type="term" value="P:thiamine biosynthetic process"/>
    <property type="evidence" value="ECO:0007669"/>
    <property type="project" value="UniProtKB-KW"/>
</dbReference>
<evidence type="ECO:0000256" key="4">
    <source>
        <dbReference type="ARBA" id="ARBA00011738"/>
    </source>
</evidence>
<keyword evidence="8" id="KW-0784">Thiamine biosynthesis</keyword>
<dbReference type="AlphaFoldDB" id="A0A437LW83"/>
<dbReference type="Pfam" id="PF09084">
    <property type="entry name" value="NMT1"/>
    <property type="match status" value="1"/>
</dbReference>
<evidence type="ECO:0000256" key="2">
    <source>
        <dbReference type="ARBA" id="ARBA00004948"/>
    </source>
</evidence>
<evidence type="ECO:0000256" key="8">
    <source>
        <dbReference type="ARBA" id="ARBA00022977"/>
    </source>
</evidence>
<dbReference type="Proteomes" id="UP000282957">
    <property type="component" value="Unassembled WGS sequence"/>
</dbReference>
<dbReference type="GO" id="GO:0046872">
    <property type="term" value="F:metal ion binding"/>
    <property type="evidence" value="ECO:0007669"/>
    <property type="project" value="UniProtKB-KW"/>
</dbReference>
<evidence type="ECO:0000256" key="10">
    <source>
        <dbReference type="ARBA" id="ARBA00033171"/>
    </source>
</evidence>
<keyword evidence="7" id="KW-0663">Pyridoxal phosphate</keyword>
<feature type="domain" description="SsuA/THI5-like" evidence="12">
    <location>
        <begin position="45"/>
        <end position="256"/>
    </location>
</feature>
<evidence type="ECO:0000256" key="6">
    <source>
        <dbReference type="ARBA" id="ARBA00022723"/>
    </source>
</evidence>
<organism evidence="13 14">
    <name type="scientific">Rhodovarius crocodyli</name>
    <dbReference type="NCBI Taxonomy" id="1979269"/>
    <lineage>
        <taxon>Bacteria</taxon>
        <taxon>Pseudomonadati</taxon>
        <taxon>Pseudomonadota</taxon>
        <taxon>Alphaproteobacteria</taxon>
        <taxon>Acetobacterales</taxon>
        <taxon>Roseomonadaceae</taxon>
        <taxon>Rhodovarius</taxon>
    </lineage>
</organism>
<dbReference type="EMBL" id="SACL01000017">
    <property type="protein sequence ID" value="RVT89658.1"/>
    <property type="molecule type" value="Genomic_DNA"/>
</dbReference>
<comment type="caution">
    <text evidence="13">The sequence shown here is derived from an EMBL/GenBank/DDBJ whole genome shotgun (WGS) entry which is preliminary data.</text>
</comment>
<dbReference type="GO" id="GO:0016740">
    <property type="term" value="F:transferase activity"/>
    <property type="evidence" value="ECO:0007669"/>
    <property type="project" value="UniProtKB-KW"/>
</dbReference>
<keyword evidence="9" id="KW-0408">Iron</keyword>
<name>A0A437LW83_9PROT</name>
<comment type="function">
    <text evidence="1">Responsible for the formation of the pyrimidine heterocycle in the thiamine biosynthesis pathway. Catalyzes the formation of hydroxymethylpyrimidine phosphate (HMP-P) from histidine and pyridoxal phosphate (PLP). The protein uses PLP and the active site histidine to form HMP-P, generating an inactive enzyme. The enzyme can only undergo a single turnover, which suggests it is a suicide enzyme.</text>
</comment>
<keyword evidence="14" id="KW-1185">Reference proteome</keyword>
<dbReference type="RefSeq" id="WP_127790337.1">
    <property type="nucleotide sequence ID" value="NZ_SACL01000017.1"/>
</dbReference>
<evidence type="ECO:0000259" key="12">
    <source>
        <dbReference type="Pfam" id="PF09084"/>
    </source>
</evidence>
<proteinExistence type="inferred from homology"/>
<keyword evidence="6" id="KW-0479">Metal-binding</keyword>
<evidence type="ECO:0000256" key="3">
    <source>
        <dbReference type="ARBA" id="ARBA00009406"/>
    </source>
</evidence>
<evidence type="ECO:0000256" key="1">
    <source>
        <dbReference type="ARBA" id="ARBA00003469"/>
    </source>
</evidence>
<gene>
    <name evidence="13" type="ORF">EOD42_25000</name>
</gene>
<evidence type="ECO:0000256" key="7">
    <source>
        <dbReference type="ARBA" id="ARBA00022898"/>
    </source>
</evidence>
<evidence type="ECO:0000256" key="11">
    <source>
        <dbReference type="ARBA" id="ARBA00048179"/>
    </source>
</evidence>
<accession>A0A437LW83</accession>
<reference evidence="13 14" key="1">
    <citation type="submission" date="2019-01" db="EMBL/GenBank/DDBJ databases">
        <authorList>
            <person name="Chen W.-M."/>
        </authorList>
    </citation>
    <scope>NUCLEOTIDE SEQUENCE [LARGE SCALE GENOMIC DNA]</scope>
    <source>
        <strain evidence="13 14">CCP-6</strain>
    </source>
</reference>
<protein>
    <recommendedName>
        <fullName evidence="10">Thiamine pyrimidine synthase</fullName>
    </recommendedName>
</protein>